<dbReference type="InterPro" id="IPR003719">
    <property type="entry name" value="Phenazine_PhzF-like"/>
</dbReference>
<dbReference type="GO" id="GO:0005737">
    <property type="term" value="C:cytoplasm"/>
    <property type="evidence" value="ECO:0007669"/>
    <property type="project" value="TreeGrafter"/>
</dbReference>
<sequence>MSVDAKDHLMPFDFVQVDAFSDRPLYGNPAAVVFDADDIPTETMQKIAREMNLSETVFILKPSTPEADYRARIFTPMNELPFAGHPTIAAAHSVLARYPDKANASLLKQECGIGVVPVEVLRSPAGLRLRMTQGAPTYRDTALSRETVAKMLGCSEADLANTPFEVVSTGVPWLVVELSRFATISALVPDQGLIERECKAVRAAGVTTFVERNDDGPVRIRVRTFAPGEGVAEDPVCGSGNGSVAAFIARHKHADQKSGHYVAEQGIEIERDGEVYASWDSEGETLRIRIGGSATVAASGQLHL</sequence>
<dbReference type="NCBIfam" id="TIGR00654">
    <property type="entry name" value="PhzF_family"/>
    <property type="match status" value="1"/>
</dbReference>
<dbReference type="SUPFAM" id="SSF54506">
    <property type="entry name" value="Diaminopimelate epimerase-like"/>
    <property type="match status" value="1"/>
</dbReference>
<dbReference type="AlphaFoldDB" id="F1YR66"/>
<gene>
    <name evidence="3" type="primary">yddE</name>
    <name evidence="3" type="ORF">APO_0391</name>
</gene>
<dbReference type="PANTHER" id="PTHR13774:SF32">
    <property type="entry name" value="ANTISENSE-ENHANCING SEQUENCE 1"/>
    <property type="match status" value="1"/>
</dbReference>
<dbReference type="Pfam" id="PF02567">
    <property type="entry name" value="PhzC-PhzF"/>
    <property type="match status" value="1"/>
</dbReference>
<protein>
    <submittedName>
        <fullName evidence="3">Putative isomerase</fullName>
    </submittedName>
</protein>
<comment type="similarity">
    <text evidence="1">Belongs to the PhzF family.</text>
</comment>
<reference evidence="3 4" key="1">
    <citation type="journal article" date="2011" name="Science">
        <title>Drosophila microbiome modulates host developmental and metabolic homeostasis via insulin signaling.</title>
        <authorList>
            <person name="Shin S.C."/>
            <person name="Kim S.H."/>
            <person name="You H."/>
            <person name="Kim B."/>
            <person name="Kim A.C."/>
            <person name="Lee K.A."/>
            <person name="Yoon J.H."/>
            <person name="Ryu J.H."/>
            <person name="Lee W.J."/>
        </authorList>
    </citation>
    <scope>NUCLEOTIDE SEQUENCE [LARGE SCALE GENOMIC DNA]</scope>
    <source>
        <strain evidence="3 4">DM001</strain>
    </source>
</reference>
<accession>F1YR66</accession>
<feature type="active site" evidence="2">
    <location>
        <position position="55"/>
    </location>
</feature>
<comment type="caution">
    <text evidence="3">The sequence shown here is derived from an EMBL/GenBank/DDBJ whole genome shotgun (WGS) entry which is preliminary data.</text>
</comment>
<dbReference type="PIRSF" id="PIRSF016184">
    <property type="entry name" value="PhzC_PhzF"/>
    <property type="match status" value="1"/>
</dbReference>
<organism evidence="3 4">
    <name type="scientific">Acetobacter pomorum DM001</name>
    <dbReference type="NCBI Taxonomy" id="945681"/>
    <lineage>
        <taxon>Bacteria</taxon>
        <taxon>Pseudomonadati</taxon>
        <taxon>Pseudomonadota</taxon>
        <taxon>Alphaproteobacteria</taxon>
        <taxon>Acetobacterales</taxon>
        <taxon>Acetobacteraceae</taxon>
        <taxon>Acetobacter</taxon>
    </lineage>
</organism>
<evidence type="ECO:0000313" key="3">
    <source>
        <dbReference type="EMBL" id="EGE48726.1"/>
    </source>
</evidence>
<proteinExistence type="inferred from homology"/>
<name>F1YR66_9PROT</name>
<dbReference type="PANTHER" id="PTHR13774">
    <property type="entry name" value="PHENAZINE BIOSYNTHESIS PROTEIN"/>
    <property type="match status" value="1"/>
</dbReference>
<evidence type="ECO:0000313" key="4">
    <source>
        <dbReference type="Proteomes" id="UP000018454"/>
    </source>
</evidence>
<dbReference type="GO" id="GO:0016853">
    <property type="term" value="F:isomerase activity"/>
    <property type="evidence" value="ECO:0007669"/>
    <property type="project" value="UniProtKB-KW"/>
</dbReference>
<dbReference type="Proteomes" id="UP000018454">
    <property type="component" value="Unassembled WGS sequence"/>
</dbReference>
<evidence type="ECO:0000256" key="1">
    <source>
        <dbReference type="ARBA" id="ARBA00008270"/>
    </source>
</evidence>
<dbReference type="Gene3D" id="3.10.310.10">
    <property type="entry name" value="Diaminopimelate Epimerase, Chain A, domain 1"/>
    <property type="match status" value="2"/>
</dbReference>
<evidence type="ECO:0000256" key="2">
    <source>
        <dbReference type="PIRSR" id="PIRSR016184-1"/>
    </source>
</evidence>
<keyword evidence="3" id="KW-0413">Isomerase</keyword>
<dbReference type="EMBL" id="AEUP01000006">
    <property type="protein sequence ID" value="EGE48726.1"/>
    <property type="molecule type" value="Genomic_DNA"/>
</dbReference>